<proteinExistence type="predicted"/>
<organism evidence="2 3">
    <name type="scientific">Staphylococcus aureus</name>
    <dbReference type="NCBI Taxonomy" id="1280"/>
    <lineage>
        <taxon>Bacteria</taxon>
        <taxon>Bacillati</taxon>
        <taxon>Bacillota</taxon>
        <taxon>Bacilli</taxon>
        <taxon>Bacillales</taxon>
        <taxon>Staphylococcaceae</taxon>
        <taxon>Staphylococcus</taxon>
    </lineage>
</organism>
<feature type="non-terminal residue" evidence="2">
    <location>
        <position position="1"/>
    </location>
</feature>
<accession>A0AA40MJL8</accession>
<protein>
    <submittedName>
        <fullName evidence="2">Uncharacterized protein</fullName>
    </submittedName>
</protein>
<feature type="compositionally biased region" description="Basic residues" evidence="1">
    <location>
        <begin position="128"/>
        <end position="139"/>
    </location>
</feature>
<reference evidence="2 3" key="1">
    <citation type="submission" date="2015-01" db="EMBL/GenBank/DDBJ databases">
        <title>Characterization of Swiss Staphylococcus aureus strains involved in food poisoning.</title>
        <authorList>
            <person name="Crovadore J."/>
            <person name="Chablais R."/>
            <person name="Tonacini J."/>
            <person name="Schnyder B."/>
            <person name="Lefort F."/>
        </authorList>
    </citation>
    <scope>NUCLEOTIDE SEQUENCE [LARGE SCALE GENOMIC DNA]</scope>
    <source>
        <strain evidence="2 3">SA-120</strain>
    </source>
</reference>
<feature type="region of interest" description="Disordered" evidence="1">
    <location>
        <begin position="91"/>
        <end position="139"/>
    </location>
</feature>
<gene>
    <name evidence="2" type="ORF">QU38_01065</name>
</gene>
<comment type="caution">
    <text evidence="2">The sequence shown here is derived from an EMBL/GenBank/DDBJ whole genome shotgun (WGS) entry which is preliminary data.</text>
</comment>
<feature type="compositionally biased region" description="Basic and acidic residues" evidence="1">
    <location>
        <begin position="43"/>
        <end position="75"/>
    </location>
</feature>
<evidence type="ECO:0000313" key="3">
    <source>
        <dbReference type="Proteomes" id="UP000032274"/>
    </source>
</evidence>
<sequence length="139" mass="15534">ARPADQISLHQREAVGPGPSGRRAGACRRAAARQGRMLGDPGCRTRFDDRAGHHAARRPRDPARRRARRLDRGAARLEAGQGGRFLLFRLGHDPCDRRGDHAGRSAAEQRNHLSPLRLWAPPRAPSRPGHRRLRSRPLH</sequence>
<feature type="region of interest" description="Disordered" evidence="1">
    <location>
        <begin position="1"/>
        <end position="75"/>
    </location>
</feature>
<feature type="compositionally biased region" description="Basic and acidic residues" evidence="1">
    <location>
        <begin position="91"/>
        <end position="111"/>
    </location>
</feature>
<name>A0AA40MJL8_STAAU</name>
<dbReference type="EMBL" id="JXIG01000235">
    <property type="protein sequence ID" value="KIU01547.1"/>
    <property type="molecule type" value="Genomic_DNA"/>
</dbReference>
<dbReference type="Proteomes" id="UP000032274">
    <property type="component" value="Unassembled WGS sequence"/>
</dbReference>
<feature type="non-terminal residue" evidence="2">
    <location>
        <position position="139"/>
    </location>
</feature>
<dbReference type="AlphaFoldDB" id="A0AA40MJL8"/>
<evidence type="ECO:0000313" key="2">
    <source>
        <dbReference type="EMBL" id="KIU01547.1"/>
    </source>
</evidence>
<evidence type="ECO:0000256" key="1">
    <source>
        <dbReference type="SAM" id="MobiDB-lite"/>
    </source>
</evidence>
<feature type="compositionally biased region" description="Low complexity" evidence="1">
    <location>
        <begin position="14"/>
        <end position="36"/>
    </location>
</feature>